<dbReference type="Gene3D" id="1.10.555.10">
    <property type="entry name" value="Rho GTPase activation protein"/>
    <property type="match status" value="1"/>
</dbReference>
<dbReference type="GO" id="GO:0005096">
    <property type="term" value="F:GTPase activator activity"/>
    <property type="evidence" value="ECO:0007669"/>
    <property type="project" value="TreeGrafter"/>
</dbReference>
<dbReference type="PROSITE" id="PS50238">
    <property type="entry name" value="RHOGAP"/>
    <property type="match status" value="1"/>
</dbReference>
<dbReference type="Proteomes" id="UP000694420">
    <property type="component" value="Unplaced"/>
</dbReference>
<feature type="domain" description="Rho-GAP" evidence="1">
    <location>
        <begin position="1"/>
        <end position="167"/>
    </location>
</feature>
<dbReference type="Pfam" id="PF00620">
    <property type="entry name" value="RhoGAP"/>
    <property type="match status" value="1"/>
</dbReference>
<accession>A0A8C6Z3K9</accession>
<keyword evidence="3" id="KW-1185">Reference proteome</keyword>
<sequence>LLDLLHEEGPATEGIFRIAASEKARRELREALNSGEEVDLAKQPVHLLAAVLKDFLRNIPSKLLVADLRDKWLLALERPTQDERIVALKDANLLLLRRLLSLLHRVSESAESNKMHARNLAICVGPSMLSCQSDSVLPLDVQQARNDKVCTLAEAVVSLVQLAELRAAQMALEQEPLMSVQTQTLCGPVAPRGQGRGWQTSKLWRYVVVNNTVKRVMV</sequence>
<dbReference type="InterPro" id="IPR000198">
    <property type="entry name" value="RhoGAP_dom"/>
</dbReference>
<dbReference type="PANTHER" id="PTHR23179:SF26">
    <property type="entry name" value="T-CELL ACTIVATION RHO GTPASE-ACTIVATING PROTEIN"/>
    <property type="match status" value="1"/>
</dbReference>
<evidence type="ECO:0000259" key="1">
    <source>
        <dbReference type="PROSITE" id="PS50238"/>
    </source>
</evidence>
<reference evidence="2" key="1">
    <citation type="submission" date="2025-08" db="UniProtKB">
        <authorList>
            <consortium name="Ensembl"/>
        </authorList>
    </citation>
    <scope>IDENTIFICATION</scope>
</reference>
<dbReference type="Ensembl" id="ENSNPET00000009822.1">
    <property type="protein sequence ID" value="ENSNPEP00000009586.1"/>
    <property type="gene ID" value="ENSNPEG00000007196.1"/>
</dbReference>
<dbReference type="PANTHER" id="PTHR23179">
    <property type="entry name" value="T-CELL ACTIVATION RHO GTPASE ACTIVATING PROTEIN-RELATED"/>
    <property type="match status" value="1"/>
</dbReference>
<dbReference type="SMART" id="SM00324">
    <property type="entry name" value="RhoGAP"/>
    <property type="match status" value="1"/>
</dbReference>
<evidence type="ECO:0000313" key="2">
    <source>
        <dbReference type="Ensembl" id="ENSNPEP00000009586.1"/>
    </source>
</evidence>
<organism evidence="2 3">
    <name type="scientific">Nothoprocta perdicaria</name>
    <name type="common">Chilean tinamou</name>
    <name type="synonym">Crypturus perdicarius</name>
    <dbReference type="NCBI Taxonomy" id="30464"/>
    <lineage>
        <taxon>Eukaryota</taxon>
        <taxon>Metazoa</taxon>
        <taxon>Chordata</taxon>
        <taxon>Craniata</taxon>
        <taxon>Vertebrata</taxon>
        <taxon>Euteleostomi</taxon>
        <taxon>Archelosauria</taxon>
        <taxon>Archosauria</taxon>
        <taxon>Dinosauria</taxon>
        <taxon>Saurischia</taxon>
        <taxon>Theropoda</taxon>
        <taxon>Coelurosauria</taxon>
        <taxon>Aves</taxon>
        <taxon>Palaeognathae</taxon>
        <taxon>Tinamiformes</taxon>
        <taxon>Tinamidae</taxon>
        <taxon>Nothoprocta</taxon>
    </lineage>
</organism>
<dbReference type="AlphaFoldDB" id="A0A8C6Z3K9"/>
<name>A0A8C6Z3K9_NOTPE</name>
<proteinExistence type="predicted"/>
<dbReference type="GO" id="GO:0007165">
    <property type="term" value="P:signal transduction"/>
    <property type="evidence" value="ECO:0007669"/>
    <property type="project" value="InterPro"/>
</dbReference>
<evidence type="ECO:0000313" key="3">
    <source>
        <dbReference type="Proteomes" id="UP000694420"/>
    </source>
</evidence>
<reference evidence="2" key="2">
    <citation type="submission" date="2025-09" db="UniProtKB">
        <authorList>
            <consortium name="Ensembl"/>
        </authorList>
    </citation>
    <scope>IDENTIFICATION</scope>
</reference>
<protein>
    <recommendedName>
        <fullName evidence="1">Rho-GAP domain-containing protein</fullName>
    </recommendedName>
</protein>
<dbReference type="SUPFAM" id="SSF48350">
    <property type="entry name" value="GTPase activation domain, GAP"/>
    <property type="match status" value="1"/>
</dbReference>
<dbReference type="InterPro" id="IPR008936">
    <property type="entry name" value="Rho_GTPase_activation_prot"/>
</dbReference>